<feature type="domain" description="Subtilisin inhibitor" evidence="10">
    <location>
        <begin position="30"/>
        <end position="115"/>
    </location>
</feature>
<keyword evidence="7" id="KW-1015">Disulfide bond</keyword>
<dbReference type="AlphaFoldDB" id="A0A3E0IB95"/>
<proteinExistence type="inferred from homology"/>
<dbReference type="Pfam" id="PF00720">
    <property type="entry name" value="SSI"/>
    <property type="match status" value="1"/>
</dbReference>
<comment type="similarity">
    <text evidence="2 8">Belongs to the protease inhibitor I16 (SSI) family.</text>
</comment>
<sequence length="129" mass="13635">MALPRVLAGAAALFAVAACVTALPAAAAMPSTLTLTAATNGGTPHVVELTCDPDGGNHPDAQTACMQLAQVDGDIENMPGTEAHIFCPMIYQPITVTATGLWRGRLVQFQDRYTNGCERDNRTGNLFRF</sequence>
<dbReference type="GO" id="GO:0004867">
    <property type="term" value="F:serine-type endopeptidase inhibitor activity"/>
    <property type="evidence" value="ECO:0007669"/>
    <property type="project" value="UniProtKB-KW"/>
</dbReference>
<evidence type="ECO:0000256" key="8">
    <source>
        <dbReference type="RuleBase" id="RU003471"/>
    </source>
</evidence>
<dbReference type="PROSITE" id="PS51257">
    <property type="entry name" value="PROKAR_LIPOPROTEIN"/>
    <property type="match status" value="1"/>
</dbReference>
<evidence type="ECO:0000256" key="2">
    <source>
        <dbReference type="ARBA" id="ARBA00010472"/>
    </source>
</evidence>
<keyword evidence="5 8" id="KW-0646">Protease inhibitor</keyword>
<reference evidence="11 12" key="1">
    <citation type="submission" date="2018-08" db="EMBL/GenBank/DDBJ databases">
        <title>Genomic Encyclopedia of Archaeal and Bacterial Type Strains, Phase II (KMG-II): from individual species to whole genera.</title>
        <authorList>
            <person name="Goeker M."/>
        </authorList>
    </citation>
    <scope>NUCLEOTIDE SEQUENCE [LARGE SCALE GENOMIC DNA]</scope>
    <source>
        <strain evidence="11 12">DSM 45791</strain>
    </source>
</reference>
<evidence type="ECO:0000256" key="7">
    <source>
        <dbReference type="ARBA" id="ARBA00023157"/>
    </source>
</evidence>
<evidence type="ECO:0000256" key="4">
    <source>
        <dbReference type="ARBA" id="ARBA00022525"/>
    </source>
</evidence>
<comment type="subcellular location">
    <subcellularLocation>
        <location evidence="1">Secreted</location>
    </subcellularLocation>
</comment>
<feature type="chain" id="PRO_5017696812" evidence="9">
    <location>
        <begin position="28"/>
        <end position="129"/>
    </location>
</feature>
<evidence type="ECO:0000256" key="3">
    <source>
        <dbReference type="ARBA" id="ARBA00011738"/>
    </source>
</evidence>
<evidence type="ECO:0000313" key="11">
    <source>
        <dbReference type="EMBL" id="REH55909.1"/>
    </source>
</evidence>
<dbReference type="RefSeq" id="WP_116172732.1">
    <property type="nucleotide sequence ID" value="NZ_CP144375.1"/>
</dbReference>
<dbReference type="OrthoDB" id="4567948at2"/>
<dbReference type="GO" id="GO:0005576">
    <property type="term" value="C:extracellular region"/>
    <property type="evidence" value="ECO:0007669"/>
    <property type="project" value="UniProtKB-SubCell"/>
</dbReference>
<evidence type="ECO:0000256" key="1">
    <source>
        <dbReference type="ARBA" id="ARBA00004613"/>
    </source>
</evidence>
<keyword evidence="12" id="KW-1185">Reference proteome</keyword>
<evidence type="ECO:0000256" key="9">
    <source>
        <dbReference type="SAM" id="SignalP"/>
    </source>
</evidence>
<keyword evidence="4" id="KW-0964">Secreted</keyword>
<comment type="subunit">
    <text evidence="3">Homodimer.</text>
</comment>
<gene>
    <name evidence="11" type="ORF">BCF44_101937</name>
</gene>
<dbReference type="InterPro" id="IPR023549">
    <property type="entry name" value="Subtilisin_inhibitor"/>
</dbReference>
<dbReference type="EMBL" id="QUNO01000001">
    <property type="protein sequence ID" value="REH55909.1"/>
    <property type="molecule type" value="Genomic_DNA"/>
</dbReference>
<evidence type="ECO:0000259" key="10">
    <source>
        <dbReference type="Pfam" id="PF00720"/>
    </source>
</evidence>
<dbReference type="SUPFAM" id="SSF55399">
    <property type="entry name" value="Subtilisin inhibitor"/>
    <property type="match status" value="1"/>
</dbReference>
<dbReference type="Gene3D" id="3.30.350.10">
    <property type="entry name" value="Subtilisin inhibitor-like"/>
    <property type="match status" value="1"/>
</dbReference>
<organism evidence="11 12">
    <name type="scientific">Kutzneria buriramensis</name>
    <dbReference type="NCBI Taxonomy" id="1045776"/>
    <lineage>
        <taxon>Bacteria</taxon>
        <taxon>Bacillati</taxon>
        <taxon>Actinomycetota</taxon>
        <taxon>Actinomycetes</taxon>
        <taxon>Pseudonocardiales</taxon>
        <taxon>Pseudonocardiaceae</taxon>
        <taxon>Kutzneria</taxon>
    </lineage>
</organism>
<keyword evidence="9" id="KW-0732">Signal</keyword>
<dbReference type="PRINTS" id="PR00294">
    <property type="entry name" value="SSBTLNINHBTR"/>
</dbReference>
<evidence type="ECO:0000313" key="12">
    <source>
        <dbReference type="Proteomes" id="UP000256269"/>
    </source>
</evidence>
<comment type="caution">
    <text evidence="11">The sequence shown here is derived from an EMBL/GenBank/DDBJ whole genome shotgun (WGS) entry which is preliminary data.</text>
</comment>
<keyword evidence="6 8" id="KW-0722">Serine protease inhibitor</keyword>
<accession>A0A3E0IB95</accession>
<evidence type="ECO:0000256" key="6">
    <source>
        <dbReference type="ARBA" id="ARBA00022900"/>
    </source>
</evidence>
<dbReference type="InterPro" id="IPR000691">
    <property type="entry name" value="Prot_inh_I16_SSI"/>
</dbReference>
<evidence type="ECO:0000256" key="5">
    <source>
        <dbReference type="ARBA" id="ARBA00022690"/>
    </source>
</evidence>
<feature type="signal peptide" evidence="9">
    <location>
        <begin position="1"/>
        <end position="27"/>
    </location>
</feature>
<dbReference type="InterPro" id="IPR036819">
    <property type="entry name" value="Subtilisin_inhibitor-like_sf"/>
</dbReference>
<dbReference type="Proteomes" id="UP000256269">
    <property type="component" value="Unassembled WGS sequence"/>
</dbReference>
<name>A0A3E0IB95_9PSEU</name>
<protein>
    <submittedName>
        <fullName evidence="11">Subtilisin inhibitor-like</fullName>
    </submittedName>
</protein>